<evidence type="ECO:0000313" key="2">
    <source>
        <dbReference type="Proteomes" id="UP000313948"/>
    </source>
</evidence>
<evidence type="ECO:0000313" key="1">
    <source>
        <dbReference type="EMBL" id="QDB78644.1"/>
    </source>
</evidence>
<dbReference type="InterPro" id="IPR047681">
    <property type="entry name" value="PPA1309-like"/>
</dbReference>
<sequence>MTAPDLSPRQRALQGAVLDIERHVSSLGWDSPVLVFSLVRTADALAVNPAIASELPEGAVDSATADPEHLLSIEQDGLPQAATLEELLAQLAWPAEVDGAAIVVERIVVPPEAETDMPRDPDAAVAYLEAHPDRQDVRIAVGVLRTGESWCALRSRLHDSDDAVGGSPDAVPGLVEALRATFD</sequence>
<organism evidence="1 2">
    <name type="scientific">Georgenia wutianyii</name>
    <dbReference type="NCBI Taxonomy" id="2585135"/>
    <lineage>
        <taxon>Bacteria</taxon>
        <taxon>Bacillati</taxon>
        <taxon>Actinomycetota</taxon>
        <taxon>Actinomycetes</taxon>
        <taxon>Micrococcales</taxon>
        <taxon>Bogoriellaceae</taxon>
        <taxon>Georgenia</taxon>
    </lineage>
</organism>
<reference evidence="1 2" key="1">
    <citation type="submission" date="2019-05" db="EMBL/GenBank/DDBJ databases">
        <title>Georgenia *** sp. nov., and Georgenia *** sp. nov., isolated from the intestinal contents of plateau pika (Ochotona curzoniae) in the Qinghai-Tibet plateau of China.</title>
        <authorList>
            <person name="Tian Z."/>
        </authorList>
    </citation>
    <scope>NUCLEOTIDE SEQUENCE [LARGE SCALE GENOMIC DNA]</scope>
    <source>
        <strain evidence="1 2">Z294</strain>
    </source>
</reference>
<accession>A0ABX5VNL6</accession>
<proteinExistence type="predicted"/>
<dbReference type="EMBL" id="CP040899">
    <property type="protein sequence ID" value="QDB78644.1"/>
    <property type="molecule type" value="Genomic_DNA"/>
</dbReference>
<name>A0ABX5VNL6_9MICO</name>
<keyword evidence="2" id="KW-1185">Reference proteome</keyword>
<dbReference type="RefSeq" id="WP_139948019.1">
    <property type="nucleotide sequence ID" value="NZ_CP040899.1"/>
</dbReference>
<dbReference type="NCBIfam" id="NF040618">
    <property type="entry name" value="PPA1309_fam"/>
    <property type="match status" value="1"/>
</dbReference>
<gene>
    <name evidence="1" type="ORF">FE251_04060</name>
</gene>
<dbReference type="Proteomes" id="UP000313948">
    <property type="component" value="Chromosome"/>
</dbReference>
<protein>
    <submittedName>
        <fullName evidence="1">Uncharacterized protein</fullName>
    </submittedName>
</protein>